<comment type="catalytic activity">
    <reaction evidence="8">
        <text>L-tyrosyl-[protein] + ATP = O-phospho-L-tyrosyl-[protein] + ADP + H(+)</text>
        <dbReference type="Rhea" id="RHEA:10596"/>
        <dbReference type="Rhea" id="RHEA-COMP:10136"/>
        <dbReference type="Rhea" id="RHEA-COMP:20101"/>
        <dbReference type="ChEBI" id="CHEBI:15378"/>
        <dbReference type="ChEBI" id="CHEBI:30616"/>
        <dbReference type="ChEBI" id="CHEBI:46858"/>
        <dbReference type="ChEBI" id="CHEBI:61978"/>
        <dbReference type="ChEBI" id="CHEBI:456216"/>
        <dbReference type="EC" id="2.7.10.2"/>
    </reaction>
</comment>
<dbReference type="FunFam" id="3.40.50.300:FF:000527">
    <property type="entry name" value="Tyrosine-protein kinase etk"/>
    <property type="match status" value="1"/>
</dbReference>
<comment type="similarity">
    <text evidence="1">Belongs to the CpsD/CapB family.</text>
</comment>
<feature type="domain" description="AAA" evidence="9">
    <location>
        <begin position="53"/>
        <end position="180"/>
    </location>
</feature>
<dbReference type="RefSeq" id="WP_083430103.1">
    <property type="nucleotide sequence ID" value="NZ_FPBV01000002.1"/>
</dbReference>
<evidence type="ECO:0000256" key="8">
    <source>
        <dbReference type="ARBA" id="ARBA00051245"/>
    </source>
</evidence>
<evidence type="ECO:0000313" key="10">
    <source>
        <dbReference type="EMBL" id="SFU43674.1"/>
    </source>
</evidence>
<gene>
    <name evidence="10" type="ORF">SAMN05421543_1025</name>
</gene>
<proteinExistence type="inferred from homology"/>
<evidence type="ECO:0000256" key="2">
    <source>
        <dbReference type="ARBA" id="ARBA00011903"/>
    </source>
</evidence>
<dbReference type="PANTHER" id="PTHR32309:SF13">
    <property type="entry name" value="FERRIC ENTEROBACTIN TRANSPORT PROTEIN FEPE"/>
    <property type="match status" value="1"/>
</dbReference>
<dbReference type="SUPFAM" id="SSF52540">
    <property type="entry name" value="P-loop containing nucleoside triphosphate hydrolases"/>
    <property type="match status" value="1"/>
</dbReference>
<keyword evidence="3" id="KW-0808">Transferase</keyword>
<dbReference type="InterPro" id="IPR025669">
    <property type="entry name" value="AAA_dom"/>
</dbReference>
<dbReference type="CDD" id="cd05387">
    <property type="entry name" value="BY-kinase"/>
    <property type="match status" value="1"/>
</dbReference>
<accession>A0A1I7G5F9</accession>
<dbReference type="STRING" id="392015.SAMN05421543_1025"/>
<evidence type="ECO:0000256" key="5">
    <source>
        <dbReference type="ARBA" id="ARBA00022777"/>
    </source>
</evidence>
<evidence type="ECO:0000256" key="4">
    <source>
        <dbReference type="ARBA" id="ARBA00022741"/>
    </source>
</evidence>
<evidence type="ECO:0000256" key="7">
    <source>
        <dbReference type="ARBA" id="ARBA00023137"/>
    </source>
</evidence>
<dbReference type="InterPro" id="IPR050445">
    <property type="entry name" value="Bact_polysacc_biosynth/exp"/>
</dbReference>
<organism evidence="10 11">
    <name type="scientific">Alicyclobacillus macrosporangiidus</name>
    <dbReference type="NCBI Taxonomy" id="392015"/>
    <lineage>
        <taxon>Bacteria</taxon>
        <taxon>Bacillati</taxon>
        <taxon>Bacillota</taxon>
        <taxon>Bacilli</taxon>
        <taxon>Bacillales</taxon>
        <taxon>Alicyclobacillaceae</taxon>
        <taxon>Alicyclobacillus</taxon>
    </lineage>
</organism>
<dbReference type="AlphaFoldDB" id="A0A1I7G5F9"/>
<evidence type="ECO:0000256" key="6">
    <source>
        <dbReference type="ARBA" id="ARBA00022840"/>
    </source>
</evidence>
<dbReference type="GO" id="GO:0005524">
    <property type="term" value="F:ATP binding"/>
    <property type="evidence" value="ECO:0007669"/>
    <property type="project" value="UniProtKB-KW"/>
</dbReference>
<dbReference type="PANTHER" id="PTHR32309">
    <property type="entry name" value="TYROSINE-PROTEIN KINASE"/>
    <property type="match status" value="1"/>
</dbReference>
<dbReference type="Gene3D" id="3.40.50.300">
    <property type="entry name" value="P-loop containing nucleotide triphosphate hydrolases"/>
    <property type="match status" value="1"/>
</dbReference>
<dbReference type="EMBL" id="FPBV01000002">
    <property type="protein sequence ID" value="SFU43674.1"/>
    <property type="molecule type" value="Genomic_DNA"/>
</dbReference>
<sequence>MALSNRNPQPITIAQPKSPVSEAYRNVRTNIQFSTAVNGARTLMFTSSVPEEGKTSTATNVAVVSAQAGKRVLLVDADLRKPQVHHRFQVSNLDGLSTVLIRERSLEECVIASRVPNLFLVPSGPIPPNPSEMLSSRMFVDFLQHCADEYDLVMIDTPPVLSVTDALIVSRQTDGVVFVVNALKTNRNLARQAVAALEQVNARVLGVVLNRVQQRDRQYGYAYSYYYASEEKLSM</sequence>
<dbReference type="NCBIfam" id="TIGR01007">
    <property type="entry name" value="eps_fam"/>
    <property type="match status" value="1"/>
</dbReference>
<dbReference type="GO" id="GO:0042802">
    <property type="term" value="F:identical protein binding"/>
    <property type="evidence" value="ECO:0007669"/>
    <property type="project" value="UniProtKB-ARBA"/>
</dbReference>
<evidence type="ECO:0000259" key="9">
    <source>
        <dbReference type="Pfam" id="PF13614"/>
    </source>
</evidence>
<dbReference type="InterPro" id="IPR027417">
    <property type="entry name" value="P-loop_NTPase"/>
</dbReference>
<dbReference type="InterPro" id="IPR005702">
    <property type="entry name" value="Wzc-like_C"/>
</dbReference>
<keyword evidence="4" id="KW-0547">Nucleotide-binding</keyword>
<dbReference type="EC" id="2.7.10.2" evidence="2"/>
<keyword evidence="6" id="KW-0067">ATP-binding</keyword>
<dbReference type="Pfam" id="PF13614">
    <property type="entry name" value="AAA_31"/>
    <property type="match status" value="1"/>
</dbReference>
<dbReference type="OrthoDB" id="9794577at2"/>
<evidence type="ECO:0000256" key="3">
    <source>
        <dbReference type="ARBA" id="ARBA00022679"/>
    </source>
</evidence>
<evidence type="ECO:0000313" key="11">
    <source>
        <dbReference type="Proteomes" id="UP000183508"/>
    </source>
</evidence>
<keyword evidence="11" id="KW-1185">Reference proteome</keyword>
<keyword evidence="5" id="KW-0418">Kinase</keyword>
<protein>
    <recommendedName>
        <fullName evidence="2">non-specific protein-tyrosine kinase</fullName>
        <ecNumber evidence="2">2.7.10.2</ecNumber>
    </recommendedName>
</protein>
<reference evidence="11" key="1">
    <citation type="submission" date="2016-10" db="EMBL/GenBank/DDBJ databases">
        <authorList>
            <person name="Varghese N."/>
        </authorList>
    </citation>
    <scope>NUCLEOTIDE SEQUENCE [LARGE SCALE GENOMIC DNA]</scope>
    <source>
        <strain evidence="11">DSM 17980</strain>
    </source>
</reference>
<evidence type="ECO:0000256" key="1">
    <source>
        <dbReference type="ARBA" id="ARBA00007316"/>
    </source>
</evidence>
<dbReference type="GO" id="GO:0005886">
    <property type="term" value="C:plasma membrane"/>
    <property type="evidence" value="ECO:0007669"/>
    <property type="project" value="UniProtKB-ARBA"/>
</dbReference>
<dbReference type="Proteomes" id="UP000183508">
    <property type="component" value="Unassembled WGS sequence"/>
</dbReference>
<dbReference type="GO" id="GO:0004715">
    <property type="term" value="F:non-membrane spanning protein tyrosine kinase activity"/>
    <property type="evidence" value="ECO:0007669"/>
    <property type="project" value="UniProtKB-EC"/>
</dbReference>
<keyword evidence="7" id="KW-0829">Tyrosine-protein kinase</keyword>
<name>A0A1I7G5F9_9BACL</name>